<keyword evidence="3 7" id="KW-0812">Transmembrane</keyword>
<feature type="transmembrane region" description="Helical" evidence="7">
    <location>
        <begin position="137"/>
        <end position="162"/>
    </location>
</feature>
<feature type="transmembrane region" description="Helical" evidence="7">
    <location>
        <begin position="398"/>
        <end position="415"/>
    </location>
</feature>
<dbReference type="HOGENOM" id="CLU_013315_0_1_10"/>
<dbReference type="PATRIC" id="fig|926562.3.peg.826"/>
<feature type="domain" description="Integral membrane protein YccS N-terminal" evidence="8">
    <location>
        <begin position="70"/>
        <end position="338"/>
    </location>
</feature>
<evidence type="ECO:0000256" key="6">
    <source>
        <dbReference type="ARBA" id="ARBA00043993"/>
    </source>
</evidence>
<protein>
    <submittedName>
        <fullName evidence="10">Putative membrane protein</fullName>
    </submittedName>
</protein>
<feature type="domain" description="Integral membrane bound transporter" evidence="9">
    <location>
        <begin position="408"/>
        <end position="530"/>
    </location>
</feature>
<dbReference type="GO" id="GO:0005886">
    <property type="term" value="C:plasma membrane"/>
    <property type="evidence" value="ECO:0007669"/>
    <property type="project" value="UniProtKB-SubCell"/>
</dbReference>
<dbReference type="AlphaFoldDB" id="G8R272"/>
<dbReference type="EMBL" id="CP003156">
    <property type="protein sequence ID" value="AEV31822.1"/>
    <property type="molecule type" value="Genomic_DNA"/>
</dbReference>
<evidence type="ECO:0000313" key="10">
    <source>
        <dbReference type="EMBL" id="AEV31822.1"/>
    </source>
</evidence>
<evidence type="ECO:0000256" key="5">
    <source>
        <dbReference type="ARBA" id="ARBA00023136"/>
    </source>
</evidence>
<feature type="transmembrane region" description="Helical" evidence="7">
    <location>
        <begin position="16"/>
        <end position="33"/>
    </location>
</feature>
<keyword evidence="4 7" id="KW-1133">Transmembrane helix</keyword>
<accession>G8R272</accession>
<organism evidence="10 11">
    <name type="scientific">Owenweeksia hongkongensis (strain DSM 17368 / CIP 108786 / JCM 12287 / NRRL B-23963 / UST20020801)</name>
    <dbReference type="NCBI Taxonomy" id="926562"/>
    <lineage>
        <taxon>Bacteria</taxon>
        <taxon>Pseudomonadati</taxon>
        <taxon>Bacteroidota</taxon>
        <taxon>Flavobacteriia</taxon>
        <taxon>Flavobacteriales</taxon>
        <taxon>Owenweeksiaceae</taxon>
        <taxon>Owenweeksia</taxon>
    </lineage>
</organism>
<feature type="transmembrane region" description="Helical" evidence="7">
    <location>
        <begin position="115"/>
        <end position="131"/>
    </location>
</feature>
<evidence type="ECO:0000259" key="8">
    <source>
        <dbReference type="Pfam" id="PF12805"/>
    </source>
</evidence>
<dbReference type="eggNOG" id="COG1289">
    <property type="taxonomic scope" value="Bacteria"/>
</dbReference>
<dbReference type="KEGG" id="oho:Oweho_0809"/>
<dbReference type="PANTHER" id="PTHR30509">
    <property type="entry name" value="P-HYDROXYBENZOIC ACID EFFLUX PUMP SUBUNIT-RELATED"/>
    <property type="match status" value="1"/>
</dbReference>
<keyword evidence="11" id="KW-1185">Reference proteome</keyword>
<evidence type="ECO:0000256" key="2">
    <source>
        <dbReference type="ARBA" id="ARBA00022475"/>
    </source>
</evidence>
<comment type="similarity">
    <text evidence="6">Belongs to the YccS/YhfK family.</text>
</comment>
<dbReference type="Pfam" id="PF13515">
    <property type="entry name" value="FUSC_2"/>
    <property type="match status" value="1"/>
</dbReference>
<feature type="transmembrane region" description="Helical" evidence="7">
    <location>
        <begin position="488"/>
        <end position="506"/>
    </location>
</feature>
<feature type="transmembrane region" description="Helical" evidence="7">
    <location>
        <begin position="91"/>
        <end position="108"/>
    </location>
</feature>
<dbReference type="InterPro" id="IPR049453">
    <property type="entry name" value="Memb_transporter_dom"/>
</dbReference>
<evidence type="ECO:0000313" key="11">
    <source>
        <dbReference type="Proteomes" id="UP000005631"/>
    </source>
</evidence>
<evidence type="ECO:0000259" key="9">
    <source>
        <dbReference type="Pfam" id="PF13515"/>
    </source>
</evidence>
<feature type="transmembrane region" description="Helical" evidence="7">
    <location>
        <begin position="449"/>
        <end position="482"/>
    </location>
</feature>
<dbReference type="STRING" id="926562.Oweho_0809"/>
<dbReference type="PANTHER" id="PTHR30509:SF8">
    <property type="entry name" value="INNER MEMBRANE PROTEIN YCCS"/>
    <property type="match status" value="1"/>
</dbReference>
<evidence type="ECO:0000256" key="4">
    <source>
        <dbReference type="ARBA" id="ARBA00022989"/>
    </source>
</evidence>
<dbReference type="OrthoDB" id="8670769at2"/>
<comment type="subcellular location">
    <subcellularLocation>
        <location evidence="1">Cell membrane</location>
        <topology evidence="1">Multi-pass membrane protein</topology>
    </subcellularLocation>
</comment>
<dbReference type="Pfam" id="PF12805">
    <property type="entry name" value="FUSC-like"/>
    <property type="match status" value="1"/>
</dbReference>
<sequence>MSITKQKIAAFLKSPDFFKGLVLALAMVIPLFIGYSLDYTSWGLSIAIGVLLSSTSDVQGNFRHKVIGIITSASLAAVSTILISLVHDSWLLLPSFTILIFCISLISVYGFRASLVAFSGMLAMVLTFVHPHSGFDLLLHAGFIFTGGIWYLSLSVLLAHILPLKHTEVLLATSMELIAKYMRIRAELALGNDNPEKQTKRLLELHELINTNLETLREILLTARAESGSSNLSRRYLLIFIELVDMMELAVANSANYRSVDDKFSKYPEIIDPYVDIIFELARQLEHIGEALQSNIKLETNSALQSLLKDAEESVELYVQKVGMPKAREGALMLRNLLDYEEKQVQKLVSIERILQNLVSKNHLLKIKDSQKFITQQDYSFKVLVENFGLQSPIFRHSLRLAITVLIGYFIGSIFQIQNSYWILLTIIVIMRPNYGLTKQRSKHRIIGTLIGAGIASVIVLLTQNTIIYGVLAAISLVLAFSFIQKNYRTSAIFITLNIVFVYALLQPDAFNVIQYRVLDTVTGAALAVIANFLILPSWEFMNVNSFIEKSIEANCKYLKEIDQYYHNKKSLPPTSYKLSRKQAFLSLGNLNAAFQRMAQDPPAKQKNIGDLFEIVALNQTFLSASASLGTFIQNHDTLPASTHFETYIEHIQQNLNAAIATLNKEEHRESADPSKIKEASKILESKFESLSAKREQQIEDGQTEISDDLRLRLQESRLIADQLKWLHNLSENLKRVVSNYTR</sequence>
<name>G8R272_OWEHD</name>
<dbReference type="RefSeq" id="WP_014201183.1">
    <property type="nucleotide sequence ID" value="NC_016599.1"/>
</dbReference>
<evidence type="ECO:0000256" key="7">
    <source>
        <dbReference type="SAM" id="Phobius"/>
    </source>
</evidence>
<evidence type="ECO:0000256" key="1">
    <source>
        <dbReference type="ARBA" id="ARBA00004651"/>
    </source>
</evidence>
<evidence type="ECO:0000256" key="3">
    <source>
        <dbReference type="ARBA" id="ARBA00022692"/>
    </source>
</evidence>
<dbReference type="InterPro" id="IPR032692">
    <property type="entry name" value="YccS_N"/>
</dbReference>
<dbReference type="Proteomes" id="UP000005631">
    <property type="component" value="Chromosome"/>
</dbReference>
<feature type="transmembrane region" description="Helical" evidence="7">
    <location>
        <begin position="518"/>
        <end position="539"/>
    </location>
</feature>
<proteinExistence type="inferred from homology"/>
<keyword evidence="5 7" id="KW-0472">Membrane</keyword>
<feature type="transmembrane region" description="Helical" evidence="7">
    <location>
        <begin position="66"/>
        <end position="85"/>
    </location>
</feature>
<reference evidence="10 11" key="1">
    <citation type="journal article" date="2012" name="Stand. Genomic Sci.">
        <title>Genome sequence of the orange-pigmented seawater bacterium Owenweeksia hongkongensis type strain (UST20020801(T)).</title>
        <authorList>
            <person name="Riedel T."/>
            <person name="Held B."/>
            <person name="Nolan M."/>
            <person name="Lucas S."/>
            <person name="Lapidus A."/>
            <person name="Tice H."/>
            <person name="Del Rio T.G."/>
            <person name="Cheng J.F."/>
            <person name="Han C."/>
            <person name="Tapia R."/>
            <person name="Goodwin L.A."/>
            <person name="Pitluck S."/>
            <person name="Liolios K."/>
            <person name="Mavromatis K."/>
            <person name="Pagani I."/>
            <person name="Ivanova N."/>
            <person name="Mikhailova N."/>
            <person name="Pati A."/>
            <person name="Chen A."/>
            <person name="Palaniappan K."/>
            <person name="Rohde M."/>
            <person name="Tindall B.J."/>
            <person name="Detter J.C."/>
            <person name="Goker M."/>
            <person name="Woyke T."/>
            <person name="Bristow J."/>
            <person name="Eisen J.A."/>
            <person name="Markowitz V."/>
            <person name="Hugenholtz P."/>
            <person name="Klenk H.P."/>
            <person name="Kyrpides N.C."/>
        </authorList>
    </citation>
    <scope>NUCLEOTIDE SEQUENCE</scope>
    <source>
        <strain evidence="11">DSM 17368 / JCM 12287 / NRRL B-23963</strain>
    </source>
</reference>
<gene>
    <name evidence="10" type="ordered locus">Oweho_0809</name>
</gene>
<keyword evidence="2" id="KW-1003">Cell membrane</keyword>